<evidence type="ECO:0000313" key="3">
    <source>
        <dbReference type="Proteomes" id="UP000811246"/>
    </source>
</evidence>
<feature type="transmembrane region" description="Helical" evidence="1">
    <location>
        <begin position="21"/>
        <end position="37"/>
    </location>
</feature>
<keyword evidence="1" id="KW-0812">Transmembrane</keyword>
<organism evidence="2 3">
    <name type="scientific">Carya illinoinensis</name>
    <name type="common">Pecan</name>
    <dbReference type="NCBI Taxonomy" id="32201"/>
    <lineage>
        <taxon>Eukaryota</taxon>
        <taxon>Viridiplantae</taxon>
        <taxon>Streptophyta</taxon>
        <taxon>Embryophyta</taxon>
        <taxon>Tracheophyta</taxon>
        <taxon>Spermatophyta</taxon>
        <taxon>Magnoliopsida</taxon>
        <taxon>eudicotyledons</taxon>
        <taxon>Gunneridae</taxon>
        <taxon>Pentapetalae</taxon>
        <taxon>rosids</taxon>
        <taxon>fabids</taxon>
        <taxon>Fagales</taxon>
        <taxon>Juglandaceae</taxon>
        <taxon>Carya</taxon>
    </lineage>
</organism>
<keyword evidence="1" id="KW-0472">Membrane</keyword>
<accession>A0A922F5A1</accession>
<comment type="caution">
    <text evidence="2">The sequence shown here is derived from an EMBL/GenBank/DDBJ whole genome shotgun (WGS) entry which is preliminary data.</text>
</comment>
<protein>
    <submittedName>
        <fullName evidence="2">Uncharacterized protein</fullName>
    </submittedName>
</protein>
<feature type="transmembrane region" description="Helical" evidence="1">
    <location>
        <begin position="49"/>
        <end position="70"/>
    </location>
</feature>
<evidence type="ECO:0000256" key="1">
    <source>
        <dbReference type="SAM" id="Phobius"/>
    </source>
</evidence>
<evidence type="ECO:0000313" key="2">
    <source>
        <dbReference type="EMBL" id="KAG6716263.1"/>
    </source>
</evidence>
<gene>
    <name evidence="2" type="ORF">I3842_04G040600</name>
</gene>
<reference evidence="2" key="1">
    <citation type="submission" date="2021-01" db="EMBL/GenBank/DDBJ databases">
        <authorList>
            <person name="Lovell J.T."/>
            <person name="Bentley N."/>
            <person name="Bhattarai G."/>
            <person name="Jenkins J.W."/>
            <person name="Sreedasyam A."/>
            <person name="Alarcon Y."/>
            <person name="Bock C."/>
            <person name="Boston L."/>
            <person name="Carlson J."/>
            <person name="Cervantes K."/>
            <person name="Clermont K."/>
            <person name="Krom N."/>
            <person name="Kubenka K."/>
            <person name="Mamidi S."/>
            <person name="Mattison C."/>
            <person name="Monteros M."/>
            <person name="Pisani C."/>
            <person name="Plott C."/>
            <person name="Rajasekar S."/>
            <person name="Rhein H.S."/>
            <person name="Rohla C."/>
            <person name="Song M."/>
            <person name="Hilaire R.S."/>
            <person name="Shu S."/>
            <person name="Wells L."/>
            <person name="Wang X."/>
            <person name="Webber J."/>
            <person name="Heerema R.J."/>
            <person name="Klein P."/>
            <person name="Conner P."/>
            <person name="Grauke L."/>
            <person name="Grimwood J."/>
            <person name="Schmutz J."/>
            <person name="Randall J.J."/>
        </authorList>
    </citation>
    <scope>NUCLEOTIDE SEQUENCE</scope>
    <source>
        <tissue evidence="2">Leaf</tissue>
    </source>
</reference>
<sequence length="100" mass="11140">MEVEVLLQIMWSSSMGVPAKGLSWPTVFVSCVCKVGFMKGAGSVVGCRLGSICFMSLLSFFPSVFLFLSLRDILLIDFIPSAYFPRYLSHIFHLHSILIC</sequence>
<keyword evidence="1" id="KW-1133">Transmembrane helix</keyword>
<name>A0A922F5A1_CARIL</name>
<dbReference type="EMBL" id="CM031828">
    <property type="protein sequence ID" value="KAG6716263.1"/>
    <property type="molecule type" value="Genomic_DNA"/>
</dbReference>
<proteinExistence type="predicted"/>
<dbReference type="AlphaFoldDB" id="A0A922F5A1"/>
<dbReference type="Proteomes" id="UP000811246">
    <property type="component" value="Chromosome 4"/>
</dbReference>